<name>A0A840V555_9BACT</name>
<dbReference type="Gene3D" id="2.150.10.10">
    <property type="entry name" value="Serralysin-like metalloprotease, C-terminal"/>
    <property type="match status" value="2"/>
</dbReference>
<gene>
    <name evidence="4" type="ORF">HNQ81_001942</name>
</gene>
<dbReference type="GO" id="GO:0005576">
    <property type="term" value="C:extracellular region"/>
    <property type="evidence" value="ECO:0007669"/>
    <property type="project" value="UniProtKB-SubCell"/>
</dbReference>
<evidence type="ECO:0000256" key="1">
    <source>
        <dbReference type="ARBA" id="ARBA00004613"/>
    </source>
</evidence>
<dbReference type="GO" id="GO:0005509">
    <property type="term" value="F:calcium ion binding"/>
    <property type="evidence" value="ECO:0007669"/>
    <property type="project" value="InterPro"/>
</dbReference>
<comment type="subcellular location">
    <subcellularLocation>
        <location evidence="1">Secreted</location>
    </subcellularLocation>
</comment>
<protein>
    <submittedName>
        <fullName evidence="4">Ca2+-binding RTX toxin-like protein</fullName>
    </submittedName>
</protein>
<dbReference type="Proteomes" id="UP000539642">
    <property type="component" value="Unassembled WGS sequence"/>
</dbReference>
<dbReference type="PRINTS" id="PR00313">
    <property type="entry name" value="CABNDNGRPT"/>
</dbReference>
<proteinExistence type="predicted"/>
<dbReference type="PANTHER" id="PTHR38340:SF1">
    <property type="entry name" value="S-LAYER PROTEIN"/>
    <property type="match status" value="1"/>
</dbReference>
<reference evidence="4 5" key="1">
    <citation type="submission" date="2020-08" db="EMBL/GenBank/DDBJ databases">
        <title>Genomic Encyclopedia of Type Strains, Phase IV (KMG-IV): sequencing the most valuable type-strain genomes for metagenomic binning, comparative biology and taxonomic classification.</title>
        <authorList>
            <person name="Goeker M."/>
        </authorList>
    </citation>
    <scope>NUCLEOTIDE SEQUENCE [LARGE SCALE GENOMIC DNA]</scope>
    <source>
        <strain evidence="4 5">DSM 28570</strain>
    </source>
</reference>
<dbReference type="AlphaFoldDB" id="A0A840V555"/>
<feature type="compositionally biased region" description="Acidic residues" evidence="3">
    <location>
        <begin position="445"/>
        <end position="459"/>
    </location>
</feature>
<dbReference type="InterPro" id="IPR001343">
    <property type="entry name" value="Hemolysn_Ca-bd"/>
</dbReference>
<dbReference type="InterPro" id="IPR018511">
    <property type="entry name" value="Hemolysin-typ_Ca-bd_CS"/>
</dbReference>
<comment type="caution">
    <text evidence="4">The sequence shown here is derived from an EMBL/GenBank/DDBJ whole genome shotgun (WGS) entry which is preliminary data.</text>
</comment>
<dbReference type="PANTHER" id="PTHR38340">
    <property type="entry name" value="S-LAYER PROTEIN"/>
    <property type="match status" value="1"/>
</dbReference>
<keyword evidence="5" id="KW-1185">Reference proteome</keyword>
<dbReference type="SUPFAM" id="SSF51120">
    <property type="entry name" value="beta-Roll"/>
    <property type="match status" value="2"/>
</dbReference>
<feature type="region of interest" description="Disordered" evidence="3">
    <location>
        <begin position="407"/>
        <end position="555"/>
    </location>
</feature>
<evidence type="ECO:0000313" key="5">
    <source>
        <dbReference type="Proteomes" id="UP000539642"/>
    </source>
</evidence>
<sequence>MVTVVDDVPVINQVADAHIANEPNMILTGLFDVDPGADEPVSASLTSNIEGWDGVTVTSVDSGLTSSGQTVYYYVDPSDKATLLAVTDLDDLEGSKVFSLTVDPVNDEYTLETFAKLDATKEYTFDSGTAGFPKGPQPMIIVTQDPVTGEQEAFVPEDPDLTPDLDILFTLTAYDPDLSPNDPKYALKVNGSTAGMGIDNNIVNQDEGVLVIDFGMAGLDGTLAVGDIIFSLEHNPTSSDVTIQYTAFNENGDRVDLNGDIIELGASQQYTGEVTLPSTENTFTINDDGELGTISKVELYSTYSNFRLTGVDYAESSTEMDIVEQFDVVIQDSDGDIATTTIDIEFDNDNVMMGTDEAEAFVGGPEDEVISGGGGDDVIIGGAGDDTIDGGEGNDTIDGGAGNDTITGDTDGDASDATYDGGDDTITGGEGNDTIDGGEGNDVIYGEEGDDTIDGEAGDDTISGGDGADTIDGGEGNDTIDGGTGDDVVDGEAGDDTVQGGEETTVPVEGNDDVTGGEGTDTFDTEENGAGEVTDYDSGEDDLQNLVPLDPDPAP</sequence>
<accession>A0A840V555</accession>
<organism evidence="4 5">
    <name type="scientific">Desulfoprunum benzoelyticum</name>
    <dbReference type="NCBI Taxonomy" id="1506996"/>
    <lineage>
        <taxon>Bacteria</taxon>
        <taxon>Pseudomonadati</taxon>
        <taxon>Thermodesulfobacteriota</taxon>
        <taxon>Desulfobulbia</taxon>
        <taxon>Desulfobulbales</taxon>
        <taxon>Desulfobulbaceae</taxon>
        <taxon>Desulfoprunum</taxon>
    </lineage>
</organism>
<evidence type="ECO:0000256" key="2">
    <source>
        <dbReference type="ARBA" id="ARBA00022525"/>
    </source>
</evidence>
<dbReference type="PROSITE" id="PS00330">
    <property type="entry name" value="HEMOLYSIN_CALCIUM"/>
    <property type="match status" value="2"/>
</dbReference>
<keyword evidence="2" id="KW-0964">Secreted</keyword>
<dbReference type="InterPro" id="IPR011049">
    <property type="entry name" value="Serralysin-like_metalloprot_C"/>
</dbReference>
<dbReference type="Pfam" id="PF00353">
    <property type="entry name" value="HemolysinCabind"/>
    <property type="match status" value="3"/>
</dbReference>
<evidence type="ECO:0000256" key="3">
    <source>
        <dbReference type="SAM" id="MobiDB-lite"/>
    </source>
</evidence>
<evidence type="ECO:0000313" key="4">
    <source>
        <dbReference type="EMBL" id="MBB5348211.1"/>
    </source>
</evidence>
<feature type="compositionally biased region" description="Low complexity" evidence="3">
    <location>
        <begin position="407"/>
        <end position="435"/>
    </location>
</feature>
<dbReference type="InterPro" id="IPR050557">
    <property type="entry name" value="RTX_toxin/Mannuronan_C5-epim"/>
</dbReference>
<dbReference type="EMBL" id="JACHEO010000010">
    <property type="protein sequence ID" value="MBB5348211.1"/>
    <property type="molecule type" value="Genomic_DNA"/>
</dbReference>
<feature type="compositionally biased region" description="Acidic residues" evidence="3">
    <location>
        <begin position="521"/>
        <end position="543"/>
    </location>
</feature>